<evidence type="ECO:0000313" key="2">
    <source>
        <dbReference type="Proteomes" id="UP000826212"/>
    </source>
</evidence>
<sequence>MKYLKSLTTLCIALLVFTACSKKDDSLGEDDPCLNGGCTNTIFEPVMIKDALAREILNEVNRLRANPSEYKFIDDDLVLMDVKETLSSTAPQKPLKLSEELTVKEHHYIRVICYEYKWGSNCNGSSPKQRAIDGGMKNVNEITELQHRTATPEMSPYIKDRKKLAKEVVNSFVNYSFGSKEDYIKLLLDSKWKYAGVGYASRVCKAKYYYGIVLAN</sequence>
<name>A0AC61NDG1_9BACT</name>
<dbReference type="Proteomes" id="UP000826212">
    <property type="component" value="Chromosome"/>
</dbReference>
<dbReference type="EMBL" id="CP081303">
    <property type="protein sequence ID" value="QZE13597.1"/>
    <property type="molecule type" value="Genomic_DNA"/>
</dbReference>
<keyword evidence="2" id="KW-1185">Reference proteome</keyword>
<evidence type="ECO:0000313" key="1">
    <source>
        <dbReference type="EMBL" id="QZE13597.1"/>
    </source>
</evidence>
<organism evidence="1 2">
    <name type="scientific">Halosquirtibacter laminarini</name>
    <dbReference type="NCBI Taxonomy" id="3374600"/>
    <lineage>
        <taxon>Bacteria</taxon>
        <taxon>Pseudomonadati</taxon>
        <taxon>Bacteroidota</taxon>
        <taxon>Bacteroidia</taxon>
        <taxon>Marinilabiliales</taxon>
        <taxon>Prolixibacteraceae</taxon>
        <taxon>Halosquirtibacter</taxon>
    </lineage>
</organism>
<accession>A0AC61NDG1</accession>
<reference evidence="1" key="1">
    <citation type="submission" date="2021-08" db="EMBL/GenBank/DDBJ databases">
        <title>Novel anaerobic bacterium isolated from sea squirt in East Sea, Republic of Korea.</title>
        <authorList>
            <person name="Nguyen T.H."/>
            <person name="Li Z."/>
            <person name="Lee Y.-J."/>
            <person name="Ko J."/>
            <person name="Kim S.-G."/>
        </authorList>
    </citation>
    <scope>NUCLEOTIDE SEQUENCE</scope>
    <source>
        <strain evidence="1">KCTC 25031</strain>
    </source>
</reference>
<gene>
    <name evidence="1" type="ORF">K4L44_13600</name>
</gene>
<protein>
    <submittedName>
        <fullName evidence="1">Uncharacterized protein</fullName>
    </submittedName>
</protein>
<proteinExistence type="predicted"/>